<feature type="non-terminal residue" evidence="2">
    <location>
        <position position="1"/>
    </location>
</feature>
<proteinExistence type="predicted"/>
<protein>
    <submittedName>
        <fullName evidence="2">Uncharacterized protein</fullName>
    </submittedName>
</protein>
<evidence type="ECO:0000313" key="3">
    <source>
        <dbReference type="Proteomes" id="UP000003299"/>
    </source>
</evidence>
<dbReference type="AlphaFoldDB" id="F0BJY2"/>
<evidence type="ECO:0000313" key="2">
    <source>
        <dbReference type="EMBL" id="EGD07209.1"/>
    </source>
</evidence>
<evidence type="ECO:0000313" key="1">
    <source>
        <dbReference type="EMBL" id="EGD06871.1"/>
    </source>
</evidence>
<organism evidence="2 3">
    <name type="scientific">Xanthomonas vesicatoria ATCC 35937</name>
    <dbReference type="NCBI Taxonomy" id="925775"/>
    <lineage>
        <taxon>Bacteria</taxon>
        <taxon>Pseudomonadati</taxon>
        <taxon>Pseudomonadota</taxon>
        <taxon>Gammaproteobacteria</taxon>
        <taxon>Lysobacterales</taxon>
        <taxon>Lysobacteraceae</taxon>
        <taxon>Xanthomonas</taxon>
    </lineage>
</organism>
<name>F0BJY2_9XANT</name>
<accession>F0BJY2</accession>
<dbReference type="EMBL" id="AEQV01000236">
    <property type="protein sequence ID" value="EGD07209.1"/>
    <property type="molecule type" value="Genomic_DNA"/>
</dbReference>
<comment type="caution">
    <text evidence="2">The sequence shown here is derived from an EMBL/GenBank/DDBJ whole genome shotgun (WGS) entry which is preliminary data.</text>
</comment>
<dbReference type="Proteomes" id="UP000003299">
    <property type="component" value="Unassembled WGS sequence"/>
</dbReference>
<reference evidence="2 3" key="1">
    <citation type="journal article" date="2011" name="BMC Genomics">
        <title>Comparative genomics reveals diversity among xanthomonads infecting tomato and pepper.</title>
        <authorList>
            <person name="Potnis N."/>
            <person name="Krasileva K."/>
            <person name="Chow V."/>
            <person name="Almeida N.F."/>
            <person name="Patil P.B."/>
            <person name="Ryan R.P."/>
            <person name="Sharlach M."/>
            <person name="Behlau F."/>
            <person name="Dow J.M."/>
            <person name="Momol M.T."/>
            <person name="White F.F."/>
            <person name="Preston J.F."/>
            <person name="Vinatzer B.A."/>
            <person name="Koebnik R."/>
            <person name="Setubal J.C."/>
            <person name="Norman D.J."/>
            <person name="Staskawicz B.J."/>
            <person name="Jones J.B."/>
        </authorList>
    </citation>
    <scope>NUCLEOTIDE SEQUENCE [LARGE SCALE GENOMIC DNA]</scope>
    <source>
        <strain evidence="2 3">ATCC 35937</strain>
    </source>
</reference>
<sequence length="45" mass="4857">TSGCPRLNYWSNPNISYNGVPMGNASTADNQRVLVNTKATIAGFR</sequence>
<gene>
    <name evidence="2" type="ORF">XVE_4595</name>
    <name evidence="1" type="ORF">XVE_4947</name>
</gene>
<dbReference type="EMBL" id="AEQV01000278">
    <property type="protein sequence ID" value="EGD06871.1"/>
    <property type="molecule type" value="Genomic_DNA"/>
</dbReference>